<dbReference type="AlphaFoldDB" id="A0A916ZRM8"/>
<evidence type="ECO:0000256" key="2">
    <source>
        <dbReference type="SAM" id="Phobius"/>
    </source>
</evidence>
<dbReference type="Pfam" id="PF03793">
    <property type="entry name" value="PASTA"/>
    <property type="match status" value="1"/>
</dbReference>
<evidence type="ECO:0000259" key="3">
    <source>
        <dbReference type="PROSITE" id="PS51178"/>
    </source>
</evidence>
<evidence type="ECO:0000313" key="5">
    <source>
        <dbReference type="Proteomes" id="UP000599688"/>
    </source>
</evidence>
<dbReference type="SUPFAM" id="SSF54184">
    <property type="entry name" value="Penicillin-binding protein 2x (pbp-2x), c-terminal domain"/>
    <property type="match status" value="1"/>
</dbReference>
<dbReference type="RefSeq" id="WP_188405761.1">
    <property type="nucleotide sequence ID" value="NZ_BMGL01000005.1"/>
</dbReference>
<protein>
    <submittedName>
        <fullName evidence="4">PASTA domain-containing protein</fullName>
    </submittedName>
</protein>
<dbReference type="EMBL" id="BMGL01000005">
    <property type="protein sequence ID" value="GGE10994.1"/>
    <property type="molecule type" value="Genomic_DNA"/>
</dbReference>
<feature type="transmembrane region" description="Helical" evidence="2">
    <location>
        <begin position="12"/>
        <end position="34"/>
    </location>
</feature>
<dbReference type="SMART" id="SM00740">
    <property type="entry name" value="PASTA"/>
    <property type="match status" value="2"/>
</dbReference>
<keyword evidence="2" id="KW-1133">Transmembrane helix</keyword>
<keyword evidence="5" id="KW-1185">Reference proteome</keyword>
<feature type="compositionally biased region" description="Polar residues" evidence="1">
    <location>
        <begin position="194"/>
        <end position="212"/>
    </location>
</feature>
<dbReference type="PROSITE" id="PS51178">
    <property type="entry name" value="PASTA"/>
    <property type="match status" value="1"/>
</dbReference>
<feature type="region of interest" description="Disordered" evidence="1">
    <location>
        <begin position="187"/>
        <end position="212"/>
    </location>
</feature>
<keyword evidence="2" id="KW-0472">Membrane</keyword>
<gene>
    <name evidence="4" type="ORF">GCM10010831_10560</name>
</gene>
<proteinExistence type="predicted"/>
<dbReference type="Proteomes" id="UP000599688">
    <property type="component" value="Unassembled WGS sequence"/>
</dbReference>
<sequence length="212" mass="23686">MNFFQFLLSKTFIKQIVIAVILIALIVLSTLVWLKYSTNHQEYIKVPNLSKLELSIAEKKLQSLNLRYEVIDSTSYNPDFPKKSVTDQMPKSGSSVKENRKIYISLNPSGYPEVEIPKNIIGKSLRQAKPSLLSVGLQVGEIKVVPNIADVVLHLLHEKDTIKPGQRIKKTSTLNLVVGDGKLKYGQKIPPSDSLPNADSTLHLETNPNLNN</sequence>
<organism evidence="4 5">
    <name type="scientific">Psychroflexus salis</name>
    <dbReference type="NCBI Taxonomy" id="1526574"/>
    <lineage>
        <taxon>Bacteria</taxon>
        <taxon>Pseudomonadati</taxon>
        <taxon>Bacteroidota</taxon>
        <taxon>Flavobacteriia</taxon>
        <taxon>Flavobacteriales</taxon>
        <taxon>Flavobacteriaceae</taxon>
        <taxon>Psychroflexus</taxon>
    </lineage>
</organism>
<dbReference type="CDD" id="cd06577">
    <property type="entry name" value="PASTA_pknB"/>
    <property type="match status" value="2"/>
</dbReference>
<name>A0A916ZRM8_9FLAO</name>
<evidence type="ECO:0000256" key="1">
    <source>
        <dbReference type="SAM" id="MobiDB-lite"/>
    </source>
</evidence>
<reference evidence="4 5" key="1">
    <citation type="journal article" date="2014" name="Int. J. Syst. Evol. Microbiol.">
        <title>Complete genome sequence of Corynebacterium casei LMG S-19264T (=DSM 44701T), isolated from a smear-ripened cheese.</title>
        <authorList>
            <consortium name="US DOE Joint Genome Institute (JGI-PGF)"/>
            <person name="Walter F."/>
            <person name="Albersmeier A."/>
            <person name="Kalinowski J."/>
            <person name="Ruckert C."/>
        </authorList>
    </citation>
    <scope>NUCLEOTIDE SEQUENCE [LARGE SCALE GENOMIC DNA]</scope>
    <source>
        <strain evidence="4 5">CGMCC 1.12925</strain>
    </source>
</reference>
<keyword evidence="2" id="KW-0812">Transmembrane</keyword>
<accession>A0A916ZRM8</accession>
<evidence type="ECO:0000313" key="4">
    <source>
        <dbReference type="EMBL" id="GGE10994.1"/>
    </source>
</evidence>
<feature type="domain" description="PASTA" evidence="3">
    <location>
        <begin position="40"/>
        <end position="108"/>
    </location>
</feature>
<dbReference type="InterPro" id="IPR005543">
    <property type="entry name" value="PASTA_dom"/>
</dbReference>
<dbReference type="Gene3D" id="3.30.10.20">
    <property type="match status" value="2"/>
</dbReference>
<comment type="caution">
    <text evidence="4">The sequence shown here is derived from an EMBL/GenBank/DDBJ whole genome shotgun (WGS) entry which is preliminary data.</text>
</comment>